<sequence>MGVRGLTTYINNKRDLYLKKYHLHDTNLVIDGHNLCAQLFKDLNTFSAFGGDYDKIASYTKTFFKNLRKCNVTPYVVFDGCHERRKLRTVLSRLRSKLKGTVLLDPVTQDSLKIFPYMLRDIFREVLIEMEISYTICEFEADDEIAALARHLNCPVLSYDSDFFIYNVLYIPFNMLEAKPIQVVVDGVKIFAMECKLYKLQHLCQHSGLQEEVLPLLATLLGNDFVEKQVFSKFFSQLKLPKTKKKLNEEQRSIHALLNWLKNETLDSAITKILDRFKGSQKNKIRTIIKKSIDGYYSNDCNSIKYFNLQTHNEVTKYDFKMPETDEDGGTADDDLDDERDAASFSDAGSSQEDELNVQEITKHACNTLPDWFSDKIRKNLVPTSYLNLYAHHLHVCNPQAEDFTNEDSFLNVLPILRYAFDILTDFCHDNCLYYSRESSRYTKLLVGREYSVERPLDMSYEQLTNVQLKQYFNNFLDIKLQNLNYALIEQLPSNFQLFMISILWWISNCHVPEAHVHSLFMSYIMLQVIDEKTGTARGHFHFNNRHAIKLQVLRQDAAESIEINELYLNRNKVQYEDCVLAASVLLKHFDIDASILKKPKSYDIQKIHSFAQFQCALQQINALNTLCTSPYESTICYKSYSGTFIYNIALQLENQSDPEAFLEQYIKGSTTVLMFYKSICKVYKELVKEMNIQTEQSQSRKRKRGRWNT</sequence>
<dbReference type="PANTHER" id="PTHR15665:SF1">
    <property type="entry name" value="PROTEIN ASTEROID HOMOLOG 1"/>
    <property type="match status" value="1"/>
</dbReference>
<dbReference type="PANTHER" id="PTHR15665">
    <property type="entry name" value="ASTEROID PROTEIN"/>
    <property type="match status" value="1"/>
</dbReference>
<dbReference type="InterPro" id="IPR029060">
    <property type="entry name" value="PIN-like_dom_sf"/>
</dbReference>
<name>A0A6J1NH05_BICAN</name>
<reference evidence="6" key="1">
    <citation type="submission" date="2025-08" db="UniProtKB">
        <authorList>
            <consortium name="RefSeq"/>
        </authorList>
    </citation>
    <scope>IDENTIFICATION</scope>
</reference>
<evidence type="ECO:0000256" key="2">
    <source>
        <dbReference type="SAM" id="MobiDB-lite"/>
    </source>
</evidence>
<evidence type="ECO:0000256" key="1">
    <source>
        <dbReference type="ARBA" id="ARBA00007398"/>
    </source>
</evidence>
<keyword evidence="5" id="KW-1185">Reference proteome</keyword>
<feature type="region of interest" description="Disordered" evidence="2">
    <location>
        <begin position="321"/>
        <end position="354"/>
    </location>
</feature>
<dbReference type="Pfam" id="PF00752">
    <property type="entry name" value="XPG_N"/>
    <property type="match status" value="1"/>
</dbReference>
<feature type="compositionally biased region" description="Acidic residues" evidence="2">
    <location>
        <begin position="325"/>
        <end position="340"/>
    </location>
</feature>
<dbReference type="Pfam" id="PF12813">
    <property type="entry name" value="XPG_I_2"/>
    <property type="match status" value="1"/>
</dbReference>
<proteinExistence type="inferred from homology"/>
<dbReference type="InterPro" id="IPR039436">
    <property type="entry name" value="Asteroid_dom"/>
</dbReference>
<dbReference type="InterPro" id="IPR006085">
    <property type="entry name" value="XPG_DNA_repair_N"/>
</dbReference>
<comment type="similarity">
    <text evidence="1">Belongs to the asteroid family.</text>
</comment>
<organism evidence="5 6">
    <name type="scientific">Bicyclus anynana</name>
    <name type="common">Squinting bush brown butterfly</name>
    <dbReference type="NCBI Taxonomy" id="110368"/>
    <lineage>
        <taxon>Eukaryota</taxon>
        <taxon>Metazoa</taxon>
        <taxon>Ecdysozoa</taxon>
        <taxon>Arthropoda</taxon>
        <taxon>Hexapoda</taxon>
        <taxon>Insecta</taxon>
        <taxon>Pterygota</taxon>
        <taxon>Neoptera</taxon>
        <taxon>Endopterygota</taxon>
        <taxon>Lepidoptera</taxon>
        <taxon>Glossata</taxon>
        <taxon>Ditrysia</taxon>
        <taxon>Papilionoidea</taxon>
        <taxon>Nymphalidae</taxon>
        <taxon>Satyrinae</taxon>
        <taxon>Satyrini</taxon>
        <taxon>Mycalesina</taxon>
        <taxon>Bicyclus</taxon>
    </lineage>
</organism>
<accession>A0A6J1NH05</accession>
<dbReference type="AlphaFoldDB" id="A0A6J1NH05"/>
<evidence type="ECO:0000259" key="4">
    <source>
        <dbReference type="Pfam" id="PF12813"/>
    </source>
</evidence>
<dbReference type="KEGG" id="bany:112048891"/>
<evidence type="ECO:0000313" key="5">
    <source>
        <dbReference type="Proteomes" id="UP001652582"/>
    </source>
</evidence>
<dbReference type="GeneID" id="112048891"/>
<dbReference type="GO" id="GO:0004518">
    <property type="term" value="F:nuclease activity"/>
    <property type="evidence" value="ECO:0007669"/>
    <property type="project" value="InterPro"/>
</dbReference>
<dbReference type="InterPro" id="IPR026832">
    <property type="entry name" value="Asteroid"/>
</dbReference>
<evidence type="ECO:0000313" key="6">
    <source>
        <dbReference type="RefSeq" id="XP_023942361.2"/>
    </source>
</evidence>
<dbReference type="RefSeq" id="XP_023942361.2">
    <property type="nucleotide sequence ID" value="XM_024086593.2"/>
</dbReference>
<gene>
    <name evidence="6" type="primary">LOC112048891</name>
</gene>
<feature type="domain" description="XPG N-terminal" evidence="3">
    <location>
        <begin position="1"/>
        <end position="91"/>
    </location>
</feature>
<feature type="domain" description="Asteroid" evidence="4">
    <location>
        <begin position="129"/>
        <end position="262"/>
    </location>
</feature>
<dbReference type="Proteomes" id="UP001652582">
    <property type="component" value="Chromosome 3"/>
</dbReference>
<dbReference type="Gene3D" id="3.40.50.1010">
    <property type="entry name" value="5'-nuclease"/>
    <property type="match status" value="1"/>
</dbReference>
<dbReference type="OrthoDB" id="25987at2759"/>
<dbReference type="SUPFAM" id="SSF88723">
    <property type="entry name" value="PIN domain-like"/>
    <property type="match status" value="1"/>
</dbReference>
<protein>
    <submittedName>
        <fullName evidence="6">Protein asteroid</fullName>
    </submittedName>
</protein>
<evidence type="ECO:0000259" key="3">
    <source>
        <dbReference type="Pfam" id="PF00752"/>
    </source>
</evidence>